<proteinExistence type="predicted"/>
<organism evidence="2 3">
    <name type="scientific">Vibrio marisflavi CECT 7928</name>
    <dbReference type="NCBI Taxonomy" id="634439"/>
    <lineage>
        <taxon>Bacteria</taxon>
        <taxon>Pseudomonadati</taxon>
        <taxon>Pseudomonadota</taxon>
        <taxon>Gammaproteobacteria</taxon>
        <taxon>Vibrionales</taxon>
        <taxon>Vibrionaceae</taxon>
        <taxon>Vibrio</taxon>
    </lineage>
</organism>
<name>A0ABM9A6M1_9VIBR</name>
<evidence type="ECO:0000313" key="3">
    <source>
        <dbReference type="Proteomes" id="UP000838748"/>
    </source>
</evidence>
<comment type="caution">
    <text evidence="2">The sequence shown here is derived from an EMBL/GenBank/DDBJ whole genome shotgun (WGS) entry which is preliminary data.</text>
</comment>
<evidence type="ECO:0000313" key="2">
    <source>
        <dbReference type="EMBL" id="CAH0540793.1"/>
    </source>
</evidence>
<dbReference type="Gene3D" id="1.10.10.10">
    <property type="entry name" value="Winged helix-like DNA-binding domain superfamily/Winged helix DNA-binding domain"/>
    <property type="match status" value="1"/>
</dbReference>
<dbReference type="RefSeq" id="WP_237362630.1">
    <property type="nucleotide sequence ID" value="NZ_CAKLDM010000002.1"/>
</dbReference>
<gene>
    <name evidence="2" type="ORF">VMF7928_03127</name>
</gene>
<dbReference type="InterPro" id="IPR036388">
    <property type="entry name" value="WH-like_DNA-bd_sf"/>
</dbReference>
<dbReference type="Pfam" id="PF09012">
    <property type="entry name" value="FeoC"/>
    <property type="match status" value="1"/>
</dbReference>
<accession>A0ABM9A6M1</accession>
<dbReference type="SUPFAM" id="SSF46785">
    <property type="entry name" value="Winged helix' DNA-binding domain"/>
    <property type="match status" value="1"/>
</dbReference>
<evidence type="ECO:0000259" key="1">
    <source>
        <dbReference type="Pfam" id="PF09012"/>
    </source>
</evidence>
<feature type="domain" description="Transcriptional regulator HTH-type FeoC" evidence="1">
    <location>
        <begin position="4"/>
        <end position="74"/>
    </location>
</feature>
<protein>
    <recommendedName>
        <fullName evidence="1">Transcriptional regulator HTH-type FeoC domain-containing protein</fullName>
    </recommendedName>
</protein>
<dbReference type="EMBL" id="CAKLDM010000002">
    <property type="protein sequence ID" value="CAH0540793.1"/>
    <property type="molecule type" value="Genomic_DNA"/>
</dbReference>
<dbReference type="InterPro" id="IPR036390">
    <property type="entry name" value="WH_DNA-bd_sf"/>
</dbReference>
<dbReference type="InterPro" id="IPR015102">
    <property type="entry name" value="Tscrpt_reg_HTH_FeoC"/>
</dbReference>
<dbReference type="Proteomes" id="UP000838748">
    <property type="component" value="Unassembled WGS sequence"/>
</dbReference>
<keyword evidence="3" id="KW-1185">Reference proteome</keyword>
<sequence length="86" mass="9633">MNSLLGLRNYIRKHHQATLSDLQCQFDGSDQMLEALLCELETRGKVVKSDTPIGSCSQKTCKGCSEGQSDTLYRWYEAELTVCLVS</sequence>
<reference evidence="2" key="1">
    <citation type="submission" date="2021-11" db="EMBL/GenBank/DDBJ databases">
        <authorList>
            <person name="Rodrigo-Torres L."/>
            <person name="Arahal R. D."/>
            <person name="Lucena T."/>
        </authorList>
    </citation>
    <scope>NUCLEOTIDE SEQUENCE</scope>
    <source>
        <strain evidence="2">CECT 7928</strain>
    </source>
</reference>